<feature type="domain" description="Polyphosphate kinase-2-related" evidence="4">
    <location>
        <begin position="46"/>
        <end position="270"/>
    </location>
</feature>
<keyword evidence="2" id="KW-0418">Kinase</keyword>
<dbReference type="RefSeq" id="WP_069567669.1">
    <property type="nucleotide sequence ID" value="NZ_CP017157.1"/>
</dbReference>
<dbReference type="InterPro" id="IPR027417">
    <property type="entry name" value="P-loop_NTPase"/>
</dbReference>
<dbReference type="AlphaFoldDB" id="A0A1D7VGW8"/>
<evidence type="ECO:0000313" key="6">
    <source>
        <dbReference type="Proteomes" id="UP000094094"/>
    </source>
</evidence>
<dbReference type="InterPro" id="IPR022488">
    <property type="entry name" value="PPK2-related"/>
</dbReference>
<evidence type="ECO:0000256" key="1">
    <source>
        <dbReference type="ARBA" id="ARBA00022679"/>
    </source>
</evidence>
<sequence>MADGRAERIAKLIEPLRVKPGSHVNLAKDFDPRYKAGLKKKRGVDLLHTGVLLLAEYQERLAAQDTYGVLLCLQALDAGGKDGTIRHVMSGVNPQGVRVSSFKQPSAEELDHDYLWRYAARLPRRGEIAIFNRSHYEEVLVVRVHPELLDRQRLPEHVRGADVWGRRYRDINNWERYLTDNGFKVVKVFLNLSREEQRARFMKRLDLPEKNWKFSAADVRERRRWDDYQRAFSEMLSATSTKWAPWYVVPADRKWFARICTAAVLAHTLMDIDPHYPVVGKEARKDLQAARQELEAEAPEGAPADPYAAGHPIPGVGGEQRRTGRTAKRKQSPAAARRTKNGKRA</sequence>
<evidence type="ECO:0000313" key="5">
    <source>
        <dbReference type="EMBL" id="AOP45798.1"/>
    </source>
</evidence>
<proteinExistence type="predicted"/>
<dbReference type="PANTHER" id="PTHR34383:SF3">
    <property type="entry name" value="POLYPHOSPHATE:AMP PHOSPHOTRANSFERASE"/>
    <property type="match status" value="1"/>
</dbReference>
<feature type="region of interest" description="Disordered" evidence="3">
    <location>
        <begin position="292"/>
        <end position="345"/>
    </location>
</feature>
<dbReference type="KEGG" id="slc:SL103_05685"/>
<dbReference type="PANTHER" id="PTHR34383">
    <property type="entry name" value="POLYPHOSPHATE:AMP PHOSPHOTRANSFERASE-RELATED"/>
    <property type="match status" value="1"/>
</dbReference>
<dbReference type="OrthoDB" id="9775224at2"/>
<dbReference type="GO" id="GO:0008976">
    <property type="term" value="F:polyphosphate kinase activity"/>
    <property type="evidence" value="ECO:0007669"/>
    <property type="project" value="InterPro"/>
</dbReference>
<dbReference type="NCBIfam" id="TIGR03709">
    <property type="entry name" value="PPK2_rel_1"/>
    <property type="match status" value="1"/>
</dbReference>
<keyword evidence="6" id="KW-1185">Reference proteome</keyword>
<evidence type="ECO:0000256" key="2">
    <source>
        <dbReference type="ARBA" id="ARBA00022777"/>
    </source>
</evidence>
<dbReference type="SUPFAM" id="SSF52540">
    <property type="entry name" value="P-loop containing nucleoside triphosphate hydrolases"/>
    <property type="match status" value="1"/>
</dbReference>
<dbReference type="Proteomes" id="UP000094094">
    <property type="component" value="Chromosome"/>
</dbReference>
<dbReference type="Gene3D" id="3.40.50.300">
    <property type="entry name" value="P-loop containing nucleotide triphosphate hydrolases"/>
    <property type="match status" value="1"/>
</dbReference>
<dbReference type="GO" id="GO:0006797">
    <property type="term" value="P:polyphosphate metabolic process"/>
    <property type="evidence" value="ECO:0007669"/>
    <property type="project" value="InterPro"/>
</dbReference>
<dbReference type="EMBL" id="CP017157">
    <property type="protein sequence ID" value="AOP45798.1"/>
    <property type="molecule type" value="Genomic_DNA"/>
</dbReference>
<reference evidence="5 6" key="1">
    <citation type="submission" date="2016-09" db="EMBL/GenBank/DDBJ databases">
        <title>Complete genome sequencing of Streptomyces lydicus 103 and metabolic pathways analysis of antibiotic biosynthesis.</title>
        <authorList>
            <person name="Jia N."/>
            <person name="Ding M.-Z."/>
            <person name="Gao F."/>
            <person name="Yuan Y.-J."/>
        </authorList>
    </citation>
    <scope>NUCLEOTIDE SEQUENCE [LARGE SCALE GENOMIC DNA]</scope>
    <source>
        <strain evidence="5 6">103</strain>
    </source>
</reference>
<accession>A0A1D7VGW8</accession>
<protein>
    <recommendedName>
        <fullName evidence="4">Polyphosphate kinase-2-related domain-containing protein</fullName>
    </recommendedName>
</protein>
<gene>
    <name evidence="5" type="ORF">SL103_05685</name>
</gene>
<organism evidence="5 6">
    <name type="scientific">Streptomyces lydicus</name>
    <dbReference type="NCBI Taxonomy" id="47763"/>
    <lineage>
        <taxon>Bacteria</taxon>
        <taxon>Bacillati</taxon>
        <taxon>Actinomycetota</taxon>
        <taxon>Actinomycetes</taxon>
        <taxon>Kitasatosporales</taxon>
        <taxon>Streptomycetaceae</taxon>
        <taxon>Streptomyces</taxon>
    </lineage>
</organism>
<dbReference type="Pfam" id="PF03976">
    <property type="entry name" value="PPK2"/>
    <property type="match status" value="1"/>
</dbReference>
<keyword evidence="1" id="KW-0808">Transferase</keyword>
<name>A0A1D7VGW8_9ACTN</name>
<evidence type="ECO:0000256" key="3">
    <source>
        <dbReference type="SAM" id="MobiDB-lite"/>
    </source>
</evidence>
<dbReference type="InterPro" id="IPR022300">
    <property type="entry name" value="PPK2-rel_1"/>
</dbReference>
<dbReference type="PIRSF" id="PIRSF028756">
    <property type="entry name" value="PPK2_prd"/>
    <property type="match status" value="1"/>
</dbReference>
<evidence type="ECO:0000259" key="4">
    <source>
        <dbReference type="Pfam" id="PF03976"/>
    </source>
</evidence>
<dbReference type="InterPro" id="IPR016898">
    <property type="entry name" value="Polyphosphate_phosphotransfera"/>
</dbReference>
<feature type="compositionally biased region" description="Basic residues" evidence="3">
    <location>
        <begin position="323"/>
        <end position="345"/>
    </location>
</feature>
<feature type="compositionally biased region" description="Low complexity" evidence="3">
    <location>
        <begin position="299"/>
        <end position="309"/>
    </location>
</feature>